<dbReference type="RefSeq" id="WP_347435279.1">
    <property type="nucleotide sequence ID" value="NZ_CP089291.1"/>
</dbReference>
<dbReference type="PIRSF" id="PIRSF001267">
    <property type="entry name" value="Pyrophosphatase_GppA_Ppx"/>
    <property type="match status" value="1"/>
</dbReference>
<keyword evidence="6" id="KW-1185">Reference proteome</keyword>
<accession>A0ABY4CL92</accession>
<dbReference type="Pfam" id="PF02541">
    <property type="entry name" value="Ppx-GppA"/>
    <property type="match status" value="1"/>
</dbReference>
<evidence type="ECO:0000313" key="5">
    <source>
        <dbReference type="EMBL" id="UOF88605.1"/>
    </source>
</evidence>
<dbReference type="EMBL" id="CP089291">
    <property type="protein sequence ID" value="UOF88605.1"/>
    <property type="molecule type" value="Genomic_DNA"/>
</dbReference>
<reference evidence="5" key="1">
    <citation type="submission" date="2021-12" db="EMBL/GenBank/DDBJ databases">
        <title>Alicyclobacillaceae gen. nov., sp. nov., isolated from chalcocite enrichment system.</title>
        <authorList>
            <person name="Jiang Z."/>
        </authorList>
    </citation>
    <scope>NUCLEOTIDE SEQUENCE</scope>
    <source>
        <strain evidence="5">MYW30-H2</strain>
    </source>
</reference>
<dbReference type="Gene3D" id="3.30.420.40">
    <property type="match status" value="1"/>
</dbReference>
<evidence type="ECO:0000313" key="6">
    <source>
        <dbReference type="Proteomes" id="UP000830167"/>
    </source>
</evidence>
<dbReference type="Gene3D" id="1.10.3210.10">
    <property type="entry name" value="Hypothetical protein af1432"/>
    <property type="match status" value="1"/>
</dbReference>
<feature type="domain" description="Ppx/GppA phosphatase N-terminal" evidence="3">
    <location>
        <begin position="34"/>
        <end position="304"/>
    </location>
</feature>
<comment type="similarity">
    <text evidence="1">Belongs to the GppA/Ppx family.</text>
</comment>
<protein>
    <submittedName>
        <fullName evidence="5">Ppx/GppA family phosphatase</fullName>
    </submittedName>
</protein>
<evidence type="ECO:0000256" key="2">
    <source>
        <dbReference type="ARBA" id="ARBA00022801"/>
    </source>
</evidence>
<organism evidence="5 6">
    <name type="scientific">Fodinisporobacter ferrooxydans</name>
    <dbReference type="NCBI Taxonomy" id="2901836"/>
    <lineage>
        <taxon>Bacteria</taxon>
        <taxon>Bacillati</taxon>
        <taxon>Bacillota</taxon>
        <taxon>Bacilli</taxon>
        <taxon>Bacillales</taxon>
        <taxon>Alicyclobacillaceae</taxon>
        <taxon>Fodinisporobacter</taxon>
    </lineage>
</organism>
<proteinExistence type="inferred from homology"/>
<sequence>MGNYLALIDLGSNTARLVIYYDDGQGVIREEDNVKRTLRLISYLDENRRITTTGFEKTLECMHQFKDVCTAWNIQHIVGVATAAVRQAQNGHELLQAIEDATGISIRLLSGEEEAHYGYLAVVNSMNVEDAITVDIGGGSTELTRISQRRCVGRISLPFGAVSLTQWFLNDSGIPPANDWKRLFDYLKQQFGSIDWLERQRCPVIAMGGTARNLAKIVQRQSQYSLSSLHHYEIQRKDIDSVFTSLSQLSIEQRKQVPGLAKDRADVIVSGIAVFRALLEAAQSDTLITSNKGLRDGILFEQVLQKENRSRIDDVAMHSVGQLMRRYRVNIPHANHVRFLAMQLFDDMKQLQLIPYGNFERRILEIASLLHNIGLAINVYETSQHTFYMLSNILILGLTHRERILIATVAAYKNQKQFQKQLAQFPDILRKEDKQIVEKLGHIVLLARILDRSMTQQIKSVRIKEKNKQLVIECYSAEENLMEFSFIPEMLEKLSKLWKLSFQYKVVGERKRAL</sequence>
<evidence type="ECO:0000259" key="4">
    <source>
        <dbReference type="Pfam" id="PF21447"/>
    </source>
</evidence>
<dbReference type="PANTHER" id="PTHR30005">
    <property type="entry name" value="EXOPOLYPHOSPHATASE"/>
    <property type="match status" value="1"/>
</dbReference>
<dbReference type="Pfam" id="PF21447">
    <property type="entry name" value="Ppx-GppA_III"/>
    <property type="match status" value="1"/>
</dbReference>
<dbReference type="InterPro" id="IPR003695">
    <property type="entry name" value="Ppx_GppA_N"/>
</dbReference>
<dbReference type="InterPro" id="IPR043129">
    <property type="entry name" value="ATPase_NBD"/>
</dbReference>
<evidence type="ECO:0000259" key="3">
    <source>
        <dbReference type="Pfam" id="PF02541"/>
    </source>
</evidence>
<gene>
    <name evidence="5" type="ORF">LSG31_11620</name>
</gene>
<dbReference type="PANTHER" id="PTHR30005:SF0">
    <property type="entry name" value="RETROGRADE REGULATION PROTEIN 2"/>
    <property type="match status" value="1"/>
</dbReference>
<dbReference type="InterPro" id="IPR050273">
    <property type="entry name" value="GppA/Ppx_hydrolase"/>
</dbReference>
<dbReference type="SUPFAM" id="SSF53067">
    <property type="entry name" value="Actin-like ATPase domain"/>
    <property type="match status" value="2"/>
</dbReference>
<dbReference type="CDD" id="cd24052">
    <property type="entry name" value="ASKHA_NBD_HpPPX-GppA-like"/>
    <property type="match status" value="1"/>
</dbReference>
<feature type="domain" description="Ppx/GppA phosphatase C-terminal" evidence="4">
    <location>
        <begin position="317"/>
        <end position="473"/>
    </location>
</feature>
<keyword evidence="2" id="KW-0378">Hydrolase</keyword>
<evidence type="ECO:0000256" key="1">
    <source>
        <dbReference type="ARBA" id="ARBA00007125"/>
    </source>
</evidence>
<dbReference type="InterPro" id="IPR048950">
    <property type="entry name" value="Ppx_GppA_C"/>
</dbReference>
<dbReference type="Proteomes" id="UP000830167">
    <property type="component" value="Chromosome"/>
</dbReference>
<name>A0ABY4CL92_9BACL</name>
<dbReference type="SUPFAM" id="SSF109604">
    <property type="entry name" value="HD-domain/PDEase-like"/>
    <property type="match status" value="1"/>
</dbReference>
<dbReference type="InterPro" id="IPR030673">
    <property type="entry name" value="PyroPPase_GppA_Ppx"/>
</dbReference>
<dbReference type="Gene3D" id="3.30.420.150">
    <property type="entry name" value="Exopolyphosphatase. Domain 2"/>
    <property type="match status" value="1"/>
</dbReference>